<gene>
    <name evidence="1" type="ORF">AAHA92_11979</name>
</gene>
<organism evidence="1 2">
    <name type="scientific">Salvia divinorum</name>
    <name type="common">Maria pastora</name>
    <name type="synonym">Diviner's sage</name>
    <dbReference type="NCBI Taxonomy" id="28513"/>
    <lineage>
        <taxon>Eukaryota</taxon>
        <taxon>Viridiplantae</taxon>
        <taxon>Streptophyta</taxon>
        <taxon>Embryophyta</taxon>
        <taxon>Tracheophyta</taxon>
        <taxon>Spermatophyta</taxon>
        <taxon>Magnoliopsida</taxon>
        <taxon>eudicotyledons</taxon>
        <taxon>Gunneridae</taxon>
        <taxon>Pentapetalae</taxon>
        <taxon>asterids</taxon>
        <taxon>lamiids</taxon>
        <taxon>Lamiales</taxon>
        <taxon>Lamiaceae</taxon>
        <taxon>Nepetoideae</taxon>
        <taxon>Mentheae</taxon>
        <taxon>Salviinae</taxon>
        <taxon>Salvia</taxon>
        <taxon>Salvia subgen. Calosphace</taxon>
    </lineage>
</organism>
<accession>A0ABD1HIQ5</accession>
<evidence type="ECO:0000313" key="1">
    <source>
        <dbReference type="EMBL" id="KAL1556336.1"/>
    </source>
</evidence>
<name>A0ABD1HIQ5_SALDI</name>
<dbReference type="Proteomes" id="UP001567538">
    <property type="component" value="Unassembled WGS sequence"/>
</dbReference>
<sequence>MTLIDGQGEGASVRSFAVVFRGRRRAPTLPHRFQICSSRCKLLSVVQRRGLRGQPRTCLLKRRHGRATVAYHTLPSLPQRRARRCHCPRLFAVARFLIVPVRQSRRQLKVPGAQDVEIEQGRGA</sequence>
<comment type="caution">
    <text evidence="1">The sequence shown here is derived from an EMBL/GenBank/DDBJ whole genome shotgun (WGS) entry which is preliminary data.</text>
</comment>
<dbReference type="EMBL" id="JBEAFC010000005">
    <property type="protein sequence ID" value="KAL1556336.1"/>
    <property type="molecule type" value="Genomic_DNA"/>
</dbReference>
<proteinExistence type="predicted"/>
<protein>
    <submittedName>
        <fullName evidence="1">Uncharacterized protein</fullName>
    </submittedName>
</protein>
<evidence type="ECO:0000313" key="2">
    <source>
        <dbReference type="Proteomes" id="UP001567538"/>
    </source>
</evidence>
<keyword evidence="2" id="KW-1185">Reference proteome</keyword>
<dbReference type="AlphaFoldDB" id="A0ABD1HIQ5"/>
<reference evidence="1 2" key="1">
    <citation type="submission" date="2024-06" db="EMBL/GenBank/DDBJ databases">
        <title>A chromosome level genome sequence of Diviner's sage (Salvia divinorum).</title>
        <authorList>
            <person name="Ford S.A."/>
            <person name="Ro D.-K."/>
            <person name="Ness R.W."/>
            <person name="Phillips M.A."/>
        </authorList>
    </citation>
    <scope>NUCLEOTIDE SEQUENCE [LARGE SCALE GENOMIC DNA]</scope>
    <source>
        <strain evidence="1">SAF-2024a</strain>
        <tissue evidence="1">Leaf</tissue>
    </source>
</reference>